<protein>
    <recommendedName>
        <fullName evidence="1">Integrase catalytic domain-containing protein</fullName>
    </recommendedName>
</protein>
<reference evidence="2" key="2">
    <citation type="submission" date="2025-09" db="UniProtKB">
        <authorList>
            <consortium name="Ensembl"/>
        </authorList>
    </citation>
    <scope>IDENTIFICATION</scope>
</reference>
<dbReference type="InterPro" id="IPR001584">
    <property type="entry name" value="Integrase_cat-core"/>
</dbReference>
<feature type="domain" description="Integrase catalytic" evidence="1">
    <location>
        <begin position="1"/>
        <end position="129"/>
    </location>
</feature>
<accession>A0A674EYH1</accession>
<proteinExistence type="predicted"/>
<evidence type="ECO:0000313" key="3">
    <source>
        <dbReference type="Proteomes" id="UP000472277"/>
    </source>
</evidence>
<dbReference type="GO" id="GO:0003676">
    <property type="term" value="F:nucleic acid binding"/>
    <property type="evidence" value="ECO:0007669"/>
    <property type="project" value="InterPro"/>
</dbReference>
<dbReference type="Gene3D" id="3.30.420.10">
    <property type="entry name" value="Ribonuclease H-like superfamily/Ribonuclease H"/>
    <property type="match status" value="1"/>
</dbReference>
<evidence type="ECO:0000259" key="1">
    <source>
        <dbReference type="PROSITE" id="PS50994"/>
    </source>
</evidence>
<keyword evidence="3" id="KW-1185">Reference proteome</keyword>
<dbReference type="InterPro" id="IPR050951">
    <property type="entry name" value="Retrovirus_Pol_polyprotein"/>
</dbReference>
<dbReference type="InParanoid" id="A0A674EYH1"/>
<dbReference type="PANTHER" id="PTHR37984">
    <property type="entry name" value="PROTEIN CBG26694"/>
    <property type="match status" value="1"/>
</dbReference>
<dbReference type="InterPro" id="IPR036397">
    <property type="entry name" value="RNaseH_sf"/>
</dbReference>
<dbReference type="PROSITE" id="PS50994">
    <property type="entry name" value="INTEGRASE"/>
    <property type="match status" value="1"/>
</dbReference>
<dbReference type="GO" id="GO:0015074">
    <property type="term" value="P:DNA integration"/>
    <property type="evidence" value="ECO:0007669"/>
    <property type="project" value="InterPro"/>
</dbReference>
<dbReference type="Ensembl" id="ENSSTUT00000120630.1">
    <property type="protein sequence ID" value="ENSSTUP00000112692.1"/>
    <property type="gene ID" value="ENSSTUG00000049807.1"/>
</dbReference>
<organism evidence="2 3">
    <name type="scientific">Salmo trutta</name>
    <name type="common">Brown trout</name>
    <dbReference type="NCBI Taxonomy" id="8032"/>
    <lineage>
        <taxon>Eukaryota</taxon>
        <taxon>Metazoa</taxon>
        <taxon>Chordata</taxon>
        <taxon>Craniata</taxon>
        <taxon>Vertebrata</taxon>
        <taxon>Euteleostomi</taxon>
        <taxon>Actinopterygii</taxon>
        <taxon>Neopterygii</taxon>
        <taxon>Teleostei</taxon>
        <taxon>Protacanthopterygii</taxon>
        <taxon>Salmoniformes</taxon>
        <taxon>Salmonidae</taxon>
        <taxon>Salmoninae</taxon>
        <taxon>Salmo</taxon>
    </lineage>
</organism>
<dbReference type="Proteomes" id="UP000472277">
    <property type="component" value="Chromosome 29"/>
</dbReference>
<evidence type="ECO:0000313" key="2">
    <source>
        <dbReference type="Ensembl" id="ENSSTUP00000112692.1"/>
    </source>
</evidence>
<dbReference type="AlphaFoldDB" id="A0A674EYH1"/>
<dbReference type="GeneTree" id="ENSGT00830000129370"/>
<name>A0A674EYH1_SALTR</name>
<dbReference type="InterPro" id="IPR012337">
    <property type="entry name" value="RNaseH-like_sf"/>
</dbReference>
<reference evidence="2" key="1">
    <citation type="submission" date="2025-08" db="UniProtKB">
        <authorList>
            <consortium name="Ensembl"/>
        </authorList>
    </citation>
    <scope>IDENTIFICATION</scope>
</reference>
<sequence>MEVANMNSTTSSTVVGSMRSWFTCSGIPLLLISEMAPQFVSENFNIFAYTWGFTHTTSSPLFPQSNSAAEREVQTAKQLLCKSSDPYLTLLAYRSTPLSNGLSTAELLNGRKQLLTIPTLPSPRNDTQTVRRNRRHLTLDQPETSVMFPTNFGIHVPSLHDLTVSTPTKTSINYNTHKNANFLLLQDYLHSVAN</sequence>
<dbReference type="PANTHER" id="PTHR37984:SF7">
    <property type="entry name" value="INTEGRASE CATALYTIC DOMAIN-CONTAINING PROTEIN"/>
    <property type="match status" value="1"/>
</dbReference>
<dbReference type="SUPFAM" id="SSF53098">
    <property type="entry name" value="Ribonuclease H-like"/>
    <property type="match status" value="1"/>
</dbReference>